<name>A0A3P1B159_9FLAO</name>
<sequence>MKLTTDQINHIDYVLRNDYSFEHFDDLRIELLDHITSDVELSIEKNSITFEEALPNVLHKWNDEIACDRSSFYNNVPKIVGNLWKKLDWKYNICVLPLTAILTFGSIPFIKEVWITYAMYSIACIGLVLGIYLLNLFRKNQFNTVLSKYAKNKIKFYVGLFLFAIILNIYANYSDGDLLSRPALFVVIHTTLVFAVRTIIMRKNIKIENQLLKVI</sequence>
<dbReference type="AlphaFoldDB" id="A0A3P1B159"/>
<protein>
    <submittedName>
        <fullName evidence="2">Uncharacterized protein</fullName>
    </submittedName>
</protein>
<dbReference type="RefSeq" id="WP_124899486.1">
    <property type="nucleotide sequence ID" value="NZ_RQTJ01000015.1"/>
</dbReference>
<keyword evidence="1" id="KW-0812">Transmembrane</keyword>
<dbReference type="OrthoDB" id="1188278at2"/>
<comment type="caution">
    <text evidence="2">The sequence shown here is derived from an EMBL/GenBank/DDBJ whole genome shotgun (WGS) entry which is preliminary data.</text>
</comment>
<dbReference type="Proteomes" id="UP000268372">
    <property type="component" value="Unassembled WGS sequence"/>
</dbReference>
<feature type="transmembrane region" description="Helical" evidence="1">
    <location>
        <begin position="91"/>
        <end position="109"/>
    </location>
</feature>
<dbReference type="EMBL" id="RQTJ01000015">
    <property type="protein sequence ID" value="RRA94728.1"/>
    <property type="molecule type" value="Genomic_DNA"/>
</dbReference>
<gene>
    <name evidence="2" type="ORF">EG242_08610</name>
</gene>
<evidence type="ECO:0000313" key="2">
    <source>
        <dbReference type="EMBL" id="RRA94728.1"/>
    </source>
</evidence>
<evidence type="ECO:0000313" key="3">
    <source>
        <dbReference type="Proteomes" id="UP000268372"/>
    </source>
</evidence>
<feature type="transmembrane region" description="Helical" evidence="1">
    <location>
        <begin position="115"/>
        <end position="134"/>
    </location>
</feature>
<feature type="transmembrane region" description="Helical" evidence="1">
    <location>
        <begin position="154"/>
        <end position="171"/>
    </location>
</feature>
<keyword evidence="3" id="KW-1185">Reference proteome</keyword>
<keyword evidence="1" id="KW-0472">Membrane</keyword>
<organism evidence="2 3">
    <name type="scientific">Paenimyroides viscosum</name>
    <dbReference type="NCBI Taxonomy" id="2488729"/>
    <lineage>
        <taxon>Bacteria</taxon>
        <taxon>Pseudomonadati</taxon>
        <taxon>Bacteroidota</taxon>
        <taxon>Flavobacteriia</taxon>
        <taxon>Flavobacteriales</taxon>
        <taxon>Flavobacteriaceae</taxon>
        <taxon>Paenimyroides</taxon>
    </lineage>
</organism>
<accession>A0A3P1B159</accession>
<keyword evidence="1" id="KW-1133">Transmembrane helix</keyword>
<evidence type="ECO:0000256" key="1">
    <source>
        <dbReference type="SAM" id="Phobius"/>
    </source>
</evidence>
<feature type="transmembrane region" description="Helical" evidence="1">
    <location>
        <begin position="183"/>
        <end position="200"/>
    </location>
</feature>
<proteinExistence type="predicted"/>
<reference evidence="2 3" key="1">
    <citation type="submission" date="2018-11" db="EMBL/GenBank/DDBJ databases">
        <title>Flavobacterium sp. nov., YIM 102796 draft genome.</title>
        <authorList>
            <person name="Li G."/>
            <person name="Jiang Y."/>
        </authorList>
    </citation>
    <scope>NUCLEOTIDE SEQUENCE [LARGE SCALE GENOMIC DNA]</scope>
    <source>
        <strain evidence="2 3">YIM 102796</strain>
    </source>
</reference>